<dbReference type="AlphaFoldDB" id="A0A0R2CEE8"/>
<dbReference type="Proteomes" id="UP000051586">
    <property type="component" value="Unassembled WGS sequence"/>
</dbReference>
<dbReference type="EMBL" id="AYZI01000015">
    <property type="protein sequence ID" value="KRM89706.1"/>
    <property type="molecule type" value="Genomic_DNA"/>
</dbReference>
<accession>A0A0R2CEE8</accession>
<dbReference type="PATRIC" id="fig|1423745.4.peg.370"/>
<protein>
    <submittedName>
        <fullName evidence="1">Uncharacterized protein</fullName>
    </submittedName>
</protein>
<evidence type="ECO:0000313" key="2">
    <source>
        <dbReference type="Proteomes" id="UP000051586"/>
    </source>
</evidence>
<sequence length="57" mass="6845">MEFKNADTFEKQINELNNLSLEYQNDQKTFQKKYGNEINEFIENEIIDQIIPDAFDI</sequence>
<evidence type="ECO:0000313" key="1">
    <source>
        <dbReference type="EMBL" id="KRM89706.1"/>
    </source>
</evidence>
<reference evidence="1 2" key="1">
    <citation type="journal article" date="2015" name="Genome Announc.">
        <title>Expanding the biotechnology potential of lactobacilli through comparative genomics of 213 strains and associated genera.</title>
        <authorList>
            <person name="Sun Z."/>
            <person name="Harris H.M."/>
            <person name="McCann A."/>
            <person name="Guo C."/>
            <person name="Argimon S."/>
            <person name="Zhang W."/>
            <person name="Yang X."/>
            <person name="Jeffery I.B."/>
            <person name="Cooney J.C."/>
            <person name="Kagawa T.F."/>
            <person name="Liu W."/>
            <person name="Song Y."/>
            <person name="Salvetti E."/>
            <person name="Wrobel A."/>
            <person name="Rasinkangas P."/>
            <person name="Parkhill J."/>
            <person name="Rea M.C."/>
            <person name="O'Sullivan O."/>
            <person name="Ritari J."/>
            <person name="Douillard F.P."/>
            <person name="Paul Ross R."/>
            <person name="Yang R."/>
            <person name="Briner A.E."/>
            <person name="Felis G.E."/>
            <person name="de Vos W.M."/>
            <person name="Barrangou R."/>
            <person name="Klaenhammer T.R."/>
            <person name="Caufield P.W."/>
            <person name="Cui Y."/>
            <person name="Zhang H."/>
            <person name="O'Toole P.W."/>
        </authorList>
    </citation>
    <scope>NUCLEOTIDE SEQUENCE [LARGE SCALE GENOMIC DNA]</scope>
    <source>
        <strain evidence="1 2">DSM 22689</strain>
    </source>
</reference>
<organism evidence="1 2">
    <name type="scientific">Fructilactobacillus florum DSM 22689 = JCM 16035</name>
    <dbReference type="NCBI Taxonomy" id="1423745"/>
    <lineage>
        <taxon>Bacteria</taxon>
        <taxon>Bacillati</taxon>
        <taxon>Bacillota</taxon>
        <taxon>Bacilli</taxon>
        <taxon>Lactobacillales</taxon>
        <taxon>Lactobacillaceae</taxon>
        <taxon>Fructilactobacillus</taxon>
    </lineage>
</organism>
<name>A0A0R2CEE8_9LACO</name>
<proteinExistence type="predicted"/>
<dbReference type="STRING" id="1423745.GCA_001311215_00247"/>
<gene>
    <name evidence="1" type="ORF">FC87_GL000346</name>
</gene>
<comment type="caution">
    <text evidence="1">The sequence shown here is derived from an EMBL/GenBank/DDBJ whole genome shotgun (WGS) entry which is preliminary data.</text>
</comment>